<dbReference type="Gene3D" id="4.10.280.110">
    <property type="entry name" value="Pre-mRNA processing factor 4 domain"/>
    <property type="match status" value="1"/>
</dbReference>
<feature type="compositionally biased region" description="Low complexity" evidence="4">
    <location>
        <begin position="273"/>
        <end position="289"/>
    </location>
</feature>
<dbReference type="AlphaFoldDB" id="A0A7S1PII5"/>
<dbReference type="EMBL" id="HBGD01009316">
    <property type="protein sequence ID" value="CAD9084418.1"/>
    <property type="molecule type" value="Transcribed_RNA"/>
</dbReference>
<feature type="repeat" description="WD" evidence="3">
    <location>
        <begin position="425"/>
        <end position="466"/>
    </location>
</feature>
<dbReference type="PROSITE" id="PS50294">
    <property type="entry name" value="WD_REPEATS_REGION"/>
    <property type="match status" value="3"/>
</dbReference>
<dbReference type="GO" id="GO:0030621">
    <property type="term" value="F:U4 snRNA binding"/>
    <property type="evidence" value="ECO:0007669"/>
    <property type="project" value="TreeGrafter"/>
</dbReference>
<evidence type="ECO:0000256" key="4">
    <source>
        <dbReference type="SAM" id="MobiDB-lite"/>
    </source>
</evidence>
<sequence length="555" mass="62387">MTSPTPQSLQHQLISHAHLPYTSLIPTSDLSVKSLLRKLSHPICYFAENAMDRRERLAKILLTMQEERGEDEVLDWKGILGMREENEIGGMPAKEKTNWFAARESADGQVDEQAQSDDEFNDEDLFFTDGIPELAQWRTFLFEDSRERCQKRLHKELEERKSLLLKMKNREEFRTSVRQGIVKRRQLIGALKRVRLHASQAAQKRPISSIALRGTGREVLQDAEPMDDTENDIGQPSELRSNGLVVTGDYNGTLTLWSTDASDNYSALKQFPSSGTASSSTGTTSTEHSSNGHDERITGVAFVPPSLNIQAGESTLAFASASVDKTAKLWSINRSEPLGTLKGHADRLARLSFHPCGRLLGTASYDGTWGVWDVEKQMCLYQQEGHARAVYDVQFHVDGSLAASCDLGGIARLWDLRSGRSLFHVGAHVRKVLSVAFANNGFQFATAADDNTVKIWDLRSRKFLYRIPAHSRLITRVRFDESSRFLISSSHDKTVRIWANGEYKLIRELEGHSGVISDFDVMQTTRSDTAAEDDVETDSLRIVTCGLDRTWKMYE</sequence>
<dbReference type="InterPro" id="IPR015943">
    <property type="entry name" value="WD40/YVTN_repeat-like_dom_sf"/>
</dbReference>
<keyword evidence="1 3" id="KW-0853">WD repeat</keyword>
<feature type="repeat" description="WD" evidence="3">
    <location>
        <begin position="467"/>
        <end position="498"/>
    </location>
</feature>
<evidence type="ECO:0000256" key="2">
    <source>
        <dbReference type="ARBA" id="ARBA00022737"/>
    </source>
</evidence>
<dbReference type="InterPro" id="IPR001680">
    <property type="entry name" value="WD40_rpt"/>
</dbReference>
<reference evidence="6" key="1">
    <citation type="submission" date="2021-01" db="EMBL/GenBank/DDBJ databases">
        <authorList>
            <person name="Corre E."/>
            <person name="Pelletier E."/>
            <person name="Niang G."/>
            <person name="Scheremetjew M."/>
            <person name="Finn R."/>
            <person name="Kale V."/>
            <person name="Holt S."/>
            <person name="Cochrane G."/>
            <person name="Meng A."/>
            <person name="Brown T."/>
            <person name="Cohen L."/>
        </authorList>
    </citation>
    <scope>NUCLEOTIDE SEQUENCE</scope>
    <source>
        <strain evidence="6">WS</strain>
    </source>
</reference>
<dbReference type="SUPFAM" id="SSF50978">
    <property type="entry name" value="WD40 repeat-like"/>
    <property type="match status" value="1"/>
</dbReference>
<dbReference type="SMART" id="SM00320">
    <property type="entry name" value="WD40"/>
    <property type="match status" value="7"/>
</dbReference>
<dbReference type="InterPro" id="IPR020472">
    <property type="entry name" value="WD40_PAC1"/>
</dbReference>
<evidence type="ECO:0000313" key="6">
    <source>
        <dbReference type="EMBL" id="CAD9084418.1"/>
    </source>
</evidence>
<feature type="region of interest" description="Disordered" evidence="4">
    <location>
        <begin position="271"/>
        <end position="296"/>
    </location>
</feature>
<feature type="domain" description="Pre-mRNA processing factor 4 (PRP4)-like" evidence="5">
    <location>
        <begin position="27"/>
        <end position="76"/>
    </location>
</feature>
<dbReference type="PRINTS" id="PR00320">
    <property type="entry name" value="GPROTEINBRPT"/>
</dbReference>
<feature type="repeat" description="WD" evidence="3">
    <location>
        <begin position="383"/>
        <end position="424"/>
    </location>
</feature>
<accession>A0A7S1PII5</accession>
<dbReference type="SMART" id="SM00500">
    <property type="entry name" value="SFM"/>
    <property type="match status" value="1"/>
</dbReference>
<dbReference type="InterPro" id="IPR019775">
    <property type="entry name" value="WD40_repeat_CS"/>
</dbReference>
<dbReference type="PANTHER" id="PTHR19846">
    <property type="entry name" value="WD40 REPEAT PROTEIN"/>
    <property type="match status" value="1"/>
</dbReference>
<dbReference type="CDD" id="cd00200">
    <property type="entry name" value="WD40"/>
    <property type="match status" value="1"/>
</dbReference>
<dbReference type="InterPro" id="IPR014906">
    <property type="entry name" value="PRP4-like"/>
</dbReference>
<dbReference type="InterPro" id="IPR036322">
    <property type="entry name" value="WD40_repeat_dom_sf"/>
</dbReference>
<dbReference type="Gene3D" id="2.130.10.10">
    <property type="entry name" value="YVTN repeat-like/Quinoprotein amine dehydrogenase"/>
    <property type="match status" value="3"/>
</dbReference>
<proteinExistence type="predicted"/>
<dbReference type="PROSITE" id="PS50082">
    <property type="entry name" value="WD_REPEATS_2"/>
    <property type="match status" value="4"/>
</dbReference>
<dbReference type="PANTHER" id="PTHR19846:SF0">
    <property type="entry name" value="PRE-MRNA PROCESSING FACTOR 4"/>
    <property type="match status" value="1"/>
</dbReference>
<organism evidence="6">
    <name type="scientific">Percolomonas cosmopolitus</name>
    <dbReference type="NCBI Taxonomy" id="63605"/>
    <lineage>
        <taxon>Eukaryota</taxon>
        <taxon>Discoba</taxon>
        <taxon>Heterolobosea</taxon>
        <taxon>Tetramitia</taxon>
        <taxon>Eutetramitia</taxon>
        <taxon>Percolomonadidae</taxon>
        <taxon>Percolomonas</taxon>
    </lineage>
</organism>
<dbReference type="PROSITE" id="PS00678">
    <property type="entry name" value="WD_REPEATS_1"/>
    <property type="match status" value="1"/>
</dbReference>
<name>A0A7S1PII5_9EUKA</name>
<gene>
    <name evidence="6" type="ORF">PCOS0759_LOCUS7672</name>
</gene>
<protein>
    <recommendedName>
        <fullName evidence="5">Pre-mRNA processing factor 4 (PRP4)-like domain-containing protein</fullName>
    </recommendedName>
</protein>
<dbReference type="Pfam" id="PF08799">
    <property type="entry name" value="PRP4"/>
    <property type="match status" value="1"/>
</dbReference>
<feature type="repeat" description="WD" evidence="3">
    <location>
        <begin position="341"/>
        <end position="382"/>
    </location>
</feature>
<dbReference type="GO" id="GO:0046540">
    <property type="term" value="C:U4/U6 x U5 tri-snRNP complex"/>
    <property type="evidence" value="ECO:0007669"/>
    <property type="project" value="TreeGrafter"/>
</dbReference>
<evidence type="ECO:0000259" key="5">
    <source>
        <dbReference type="SMART" id="SM00500"/>
    </source>
</evidence>
<dbReference type="InterPro" id="IPR036285">
    <property type="entry name" value="PRP4-like_sf"/>
</dbReference>
<dbReference type="Pfam" id="PF00400">
    <property type="entry name" value="WD40"/>
    <property type="match status" value="5"/>
</dbReference>
<dbReference type="GO" id="GO:0017070">
    <property type="term" value="F:U6 snRNA binding"/>
    <property type="evidence" value="ECO:0007669"/>
    <property type="project" value="TreeGrafter"/>
</dbReference>
<dbReference type="GO" id="GO:0000398">
    <property type="term" value="P:mRNA splicing, via spliceosome"/>
    <property type="evidence" value="ECO:0007669"/>
    <property type="project" value="TreeGrafter"/>
</dbReference>
<evidence type="ECO:0000256" key="1">
    <source>
        <dbReference type="ARBA" id="ARBA00022574"/>
    </source>
</evidence>
<keyword evidence="2" id="KW-0677">Repeat</keyword>
<dbReference type="SUPFAM" id="SSF158230">
    <property type="entry name" value="PRP4-like"/>
    <property type="match status" value="1"/>
</dbReference>
<evidence type="ECO:0000256" key="3">
    <source>
        <dbReference type="PROSITE-ProRule" id="PRU00221"/>
    </source>
</evidence>